<feature type="compositionally biased region" description="Low complexity" evidence="1">
    <location>
        <begin position="193"/>
        <end position="244"/>
    </location>
</feature>
<evidence type="ECO:0000313" key="5">
    <source>
        <dbReference type="Proteomes" id="UP000659654"/>
    </source>
</evidence>
<evidence type="ECO:0000313" key="4">
    <source>
        <dbReference type="Proteomes" id="UP000095284"/>
    </source>
</evidence>
<evidence type="ECO:0000256" key="1">
    <source>
        <dbReference type="SAM" id="MobiDB-lite"/>
    </source>
</evidence>
<protein>
    <submittedName>
        <fullName evidence="3">(pine wood nematode) hypothetical protein</fullName>
    </submittedName>
</protein>
<feature type="compositionally biased region" description="Pro residues" evidence="1">
    <location>
        <begin position="170"/>
        <end position="192"/>
    </location>
</feature>
<evidence type="ECO:0000313" key="6">
    <source>
        <dbReference type="WBParaSite" id="BXY_0843500.1"/>
    </source>
</evidence>
<dbReference type="Proteomes" id="UP000095284">
    <property type="component" value="Unplaced"/>
</dbReference>
<feature type="compositionally biased region" description="Polar residues" evidence="1">
    <location>
        <begin position="442"/>
        <end position="459"/>
    </location>
</feature>
<feature type="region of interest" description="Disordered" evidence="1">
    <location>
        <begin position="381"/>
        <end position="459"/>
    </location>
</feature>
<keyword evidence="5" id="KW-1185">Reference proteome</keyword>
<proteinExistence type="predicted"/>
<dbReference type="EMBL" id="CAJFCV020000001">
    <property type="protein sequence ID" value="CAG9082454.1"/>
    <property type="molecule type" value="Genomic_DNA"/>
</dbReference>
<keyword evidence="2" id="KW-0732">Signal</keyword>
<organism evidence="4 6">
    <name type="scientific">Bursaphelenchus xylophilus</name>
    <name type="common">Pinewood nematode worm</name>
    <name type="synonym">Aphelenchoides xylophilus</name>
    <dbReference type="NCBI Taxonomy" id="6326"/>
    <lineage>
        <taxon>Eukaryota</taxon>
        <taxon>Metazoa</taxon>
        <taxon>Ecdysozoa</taxon>
        <taxon>Nematoda</taxon>
        <taxon>Chromadorea</taxon>
        <taxon>Rhabditida</taxon>
        <taxon>Tylenchina</taxon>
        <taxon>Tylenchomorpha</taxon>
        <taxon>Aphelenchoidea</taxon>
        <taxon>Aphelenchoididae</taxon>
        <taxon>Bursaphelenchus</taxon>
    </lineage>
</organism>
<dbReference type="EMBL" id="CAJFDI010000001">
    <property type="protein sequence ID" value="CAD5208678.1"/>
    <property type="molecule type" value="Genomic_DNA"/>
</dbReference>
<feature type="compositionally biased region" description="Low complexity" evidence="1">
    <location>
        <begin position="393"/>
        <end position="441"/>
    </location>
</feature>
<feature type="chain" id="PRO_5035399704" evidence="2">
    <location>
        <begin position="19"/>
        <end position="459"/>
    </location>
</feature>
<dbReference type="OrthoDB" id="5870302at2759"/>
<evidence type="ECO:0000313" key="3">
    <source>
        <dbReference type="EMBL" id="CAD5208678.1"/>
    </source>
</evidence>
<dbReference type="Proteomes" id="UP000582659">
    <property type="component" value="Unassembled WGS sequence"/>
</dbReference>
<sequence length="459" mass="46482">MIVYSVIPAAFLAALCLAAPAPQGAPPSASASVSVGPNGLNATASATFFEATLVIVAPQSWVDSYRQIPEPGRVCFFNLTSDPSNFQSLSNPDDDNQVQNLIAQRCPQGADQIKSFLDTVNSTVAQVPQSLKRLFENFATSVQGFSSQSPGASGAPGTPGLPSSGSLPSIPSPPNAPNAPNAPSPPSPPSPPSGSANLPRASGLSPPSGFPSGSSHPSGPVPTLNSPSGFPSSSGASNLPSASGISPPSGFQSSGEGSAAAEKAKEAVTTLVSGFHGLSNADKQKISQLFPKLSPFISGPNAEDFQSDLSTLLKVTEEDPSEPDHNEELLSALQSFKTSFQAVIKEFVTQNKQYLDEAGQLVGQDFVNTIKTGKGFGGILGKKHGQVPDDIDSFGNPAPSPSSGFPSGNLPSGNINIPSGVSSPPSGFPNSGSAPNAPSASVQGQISQNGASVSGSVHQ</sequence>
<gene>
    <name evidence="3" type="ORF">BXYJ_LOCUS914</name>
</gene>
<dbReference type="WBParaSite" id="BXY_0843500.1">
    <property type="protein sequence ID" value="BXY_0843500.1"/>
    <property type="gene ID" value="BXY_0843500"/>
</dbReference>
<dbReference type="AlphaFoldDB" id="A0A1I7S5Z9"/>
<evidence type="ECO:0000256" key="2">
    <source>
        <dbReference type="SAM" id="SignalP"/>
    </source>
</evidence>
<dbReference type="Proteomes" id="UP000659654">
    <property type="component" value="Unassembled WGS sequence"/>
</dbReference>
<reference evidence="6" key="1">
    <citation type="submission" date="2016-11" db="UniProtKB">
        <authorList>
            <consortium name="WormBaseParasite"/>
        </authorList>
    </citation>
    <scope>IDENTIFICATION</scope>
</reference>
<feature type="region of interest" description="Disordered" evidence="1">
    <location>
        <begin position="143"/>
        <end position="265"/>
    </location>
</feature>
<name>A0A1I7S5Z9_BURXY</name>
<feature type="compositionally biased region" description="Low complexity" evidence="1">
    <location>
        <begin position="146"/>
        <end position="169"/>
    </location>
</feature>
<accession>A0A1I7S5Z9</accession>
<feature type="signal peptide" evidence="2">
    <location>
        <begin position="1"/>
        <end position="18"/>
    </location>
</feature>
<reference evidence="3" key="2">
    <citation type="submission" date="2020-09" db="EMBL/GenBank/DDBJ databases">
        <authorList>
            <person name="Kikuchi T."/>
        </authorList>
    </citation>
    <scope>NUCLEOTIDE SEQUENCE</scope>
    <source>
        <strain evidence="3">Ka4C1</strain>
    </source>
</reference>